<accession>A0ABS8VPP5</accession>
<organism evidence="1 2">
    <name type="scientific">Datura stramonium</name>
    <name type="common">Jimsonweed</name>
    <name type="synonym">Common thornapple</name>
    <dbReference type="NCBI Taxonomy" id="4076"/>
    <lineage>
        <taxon>Eukaryota</taxon>
        <taxon>Viridiplantae</taxon>
        <taxon>Streptophyta</taxon>
        <taxon>Embryophyta</taxon>
        <taxon>Tracheophyta</taxon>
        <taxon>Spermatophyta</taxon>
        <taxon>Magnoliopsida</taxon>
        <taxon>eudicotyledons</taxon>
        <taxon>Gunneridae</taxon>
        <taxon>Pentapetalae</taxon>
        <taxon>asterids</taxon>
        <taxon>lamiids</taxon>
        <taxon>Solanales</taxon>
        <taxon>Solanaceae</taxon>
        <taxon>Solanoideae</taxon>
        <taxon>Datureae</taxon>
        <taxon>Datura</taxon>
    </lineage>
</organism>
<reference evidence="1 2" key="1">
    <citation type="journal article" date="2021" name="BMC Genomics">
        <title>Datura genome reveals duplications of psychoactive alkaloid biosynthetic genes and high mutation rate following tissue culture.</title>
        <authorList>
            <person name="Rajewski A."/>
            <person name="Carter-House D."/>
            <person name="Stajich J."/>
            <person name="Litt A."/>
        </authorList>
    </citation>
    <scope>NUCLEOTIDE SEQUENCE [LARGE SCALE GENOMIC DNA]</scope>
    <source>
        <strain evidence="1">AR-01</strain>
    </source>
</reference>
<evidence type="ECO:0000313" key="2">
    <source>
        <dbReference type="Proteomes" id="UP000823775"/>
    </source>
</evidence>
<keyword evidence="2" id="KW-1185">Reference proteome</keyword>
<evidence type="ECO:0000313" key="1">
    <source>
        <dbReference type="EMBL" id="MCE0481538.1"/>
    </source>
</evidence>
<sequence length="62" mass="7050">EKELRRLMAFKATHTREKKNIEDPDVWVEPLAKLEGLGSSQYDGSMGQGDNIGYEVEDLQII</sequence>
<comment type="caution">
    <text evidence="1">The sequence shown here is derived from an EMBL/GenBank/DDBJ whole genome shotgun (WGS) entry which is preliminary data.</text>
</comment>
<dbReference type="EMBL" id="JACEIK010005447">
    <property type="protein sequence ID" value="MCE0481538.1"/>
    <property type="molecule type" value="Genomic_DNA"/>
</dbReference>
<dbReference type="Proteomes" id="UP000823775">
    <property type="component" value="Unassembled WGS sequence"/>
</dbReference>
<protein>
    <submittedName>
        <fullName evidence="1">Uncharacterized protein</fullName>
    </submittedName>
</protein>
<proteinExistence type="predicted"/>
<gene>
    <name evidence="1" type="ORF">HAX54_039350</name>
</gene>
<feature type="non-terminal residue" evidence="1">
    <location>
        <position position="1"/>
    </location>
</feature>
<name>A0ABS8VPP5_DATST</name>